<dbReference type="Pfam" id="PF13556">
    <property type="entry name" value="HTH_30"/>
    <property type="match status" value="1"/>
</dbReference>
<feature type="domain" description="PucR C-terminal helix-turn-helix" evidence="1">
    <location>
        <begin position="319"/>
        <end position="375"/>
    </location>
</feature>
<dbReference type="KEGG" id="saca:FFV09_11230"/>
<evidence type="ECO:0000313" key="2">
    <source>
        <dbReference type="EMBL" id="QDH21359.1"/>
    </source>
</evidence>
<dbReference type="InterPro" id="IPR025736">
    <property type="entry name" value="PucR_C-HTH_dom"/>
</dbReference>
<sequence>MNVQDIRRRLESIVGRTVERIGVSKKRQQELMGAVEPGMQPSGSEPEAGPAVEAMRLGVVEAGSTWFFAADASSETAERTAFRIASDRLDPALRELIALLVQTSAVDHSAPSLQEEETEAQQLGRWLADRLESGEAPHELPDTLRLKSRLFTEMIPFLLIYEGAQSSIGGYEELHQLLSTFLEREVRVVPLREREWLLLVDRLDVLDLSEERGEGDESDRELLEAFGLGLYELIASEWAGIFNLSVSEPLQPAHGLVPALRILRESVFLGKTFHVTRHVHLPWELDLERLIYSIPGEQRERFMERIEGRAVVLADSETLATLTTFFQMNCNVSETAKQLYIHRNTLIYRLDKVKQETGLDVRNFSDAVSMKLALLLDKVTKD</sequence>
<dbReference type="EMBL" id="CP041217">
    <property type="protein sequence ID" value="QDH21359.1"/>
    <property type="molecule type" value="Genomic_DNA"/>
</dbReference>
<dbReference type="PANTHER" id="PTHR33744:SF15">
    <property type="entry name" value="CARBOHYDRATE DIACID REGULATOR"/>
    <property type="match status" value="1"/>
</dbReference>
<evidence type="ECO:0000313" key="3">
    <source>
        <dbReference type="Proteomes" id="UP000316968"/>
    </source>
</evidence>
<evidence type="ECO:0000259" key="1">
    <source>
        <dbReference type="Pfam" id="PF13556"/>
    </source>
</evidence>
<dbReference type="Gene3D" id="1.10.10.2840">
    <property type="entry name" value="PucR C-terminal helix-turn-helix domain"/>
    <property type="match status" value="1"/>
</dbReference>
<dbReference type="InterPro" id="IPR042070">
    <property type="entry name" value="PucR_C-HTH_sf"/>
</dbReference>
<dbReference type="InterPro" id="IPR051448">
    <property type="entry name" value="CdaR-like_regulators"/>
</dbReference>
<proteinExistence type="predicted"/>
<keyword evidence="3" id="KW-1185">Reference proteome</keyword>
<dbReference type="AlphaFoldDB" id="A0A4Y6UUJ8"/>
<dbReference type="SUPFAM" id="SSF46689">
    <property type="entry name" value="Homeodomain-like"/>
    <property type="match status" value="1"/>
</dbReference>
<dbReference type="Proteomes" id="UP000316968">
    <property type="component" value="Chromosome"/>
</dbReference>
<protein>
    <submittedName>
        <fullName evidence="2">PucR family transcriptional regulator</fullName>
    </submittedName>
</protein>
<organism evidence="2 3">
    <name type="scientific">Saccharibacillus brassicae</name>
    <dbReference type="NCBI Taxonomy" id="2583377"/>
    <lineage>
        <taxon>Bacteria</taxon>
        <taxon>Bacillati</taxon>
        <taxon>Bacillota</taxon>
        <taxon>Bacilli</taxon>
        <taxon>Bacillales</taxon>
        <taxon>Paenibacillaceae</taxon>
        <taxon>Saccharibacillus</taxon>
    </lineage>
</organism>
<dbReference type="PANTHER" id="PTHR33744">
    <property type="entry name" value="CARBOHYDRATE DIACID REGULATOR"/>
    <property type="match status" value="1"/>
</dbReference>
<gene>
    <name evidence="2" type="ORF">FFV09_11230</name>
</gene>
<dbReference type="InterPro" id="IPR009057">
    <property type="entry name" value="Homeodomain-like_sf"/>
</dbReference>
<accession>A0A4Y6UUJ8</accession>
<reference evidence="2 3" key="1">
    <citation type="submission" date="2019-06" db="EMBL/GenBank/DDBJ databases">
        <title>Saccharibacillus brassicae sp. nov., an endophytic bacterium isolated from Chinese cabbage seeds (Brassica pekinensis).</title>
        <authorList>
            <person name="Jiang L."/>
            <person name="Lee J."/>
            <person name="Kim S.W."/>
        </authorList>
    </citation>
    <scope>NUCLEOTIDE SEQUENCE [LARGE SCALE GENOMIC DNA]</scope>
    <source>
        <strain evidence="3">KCTC 43072 / ATSA2</strain>
    </source>
</reference>
<name>A0A4Y6UUJ8_SACBS</name>
<dbReference type="RefSeq" id="WP_141447904.1">
    <property type="nucleotide sequence ID" value="NZ_CP041217.1"/>
</dbReference>
<dbReference type="OrthoDB" id="9792148at2"/>